<keyword evidence="2" id="KW-1185">Reference proteome</keyword>
<dbReference type="EMBL" id="JAAALK010000289">
    <property type="protein sequence ID" value="KAG8050469.1"/>
    <property type="molecule type" value="Genomic_DNA"/>
</dbReference>
<organism evidence="1 2">
    <name type="scientific">Zizania palustris</name>
    <name type="common">Northern wild rice</name>
    <dbReference type="NCBI Taxonomy" id="103762"/>
    <lineage>
        <taxon>Eukaryota</taxon>
        <taxon>Viridiplantae</taxon>
        <taxon>Streptophyta</taxon>
        <taxon>Embryophyta</taxon>
        <taxon>Tracheophyta</taxon>
        <taxon>Spermatophyta</taxon>
        <taxon>Magnoliopsida</taxon>
        <taxon>Liliopsida</taxon>
        <taxon>Poales</taxon>
        <taxon>Poaceae</taxon>
        <taxon>BOP clade</taxon>
        <taxon>Oryzoideae</taxon>
        <taxon>Oryzeae</taxon>
        <taxon>Zizaniinae</taxon>
        <taxon>Zizania</taxon>
    </lineage>
</organism>
<dbReference type="AlphaFoldDB" id="A0A8J5S443"/>
<proteinExistence type="predicted"/>
<evidence type="ECO:0000313" key="1">
    <source>
        <dbReference type="EMBL" id="KAG8050469.1"/>
    </source>
</evidence>
<reference evidence="1" key="2">
    <citation type="submission" date="2021-02" db="EMBL/GenBank/DDBJ databases">
        <authorList>
            <person name="Kimball J.A."/>
            <person name="Haas M.W."/>
            <person name="Macchietto M."/>
            <person name="Kono T."/>
            <person name="Duquette J."/>
            <person name="Shao M."/>
        </authorList>
    </citation>
    <scope>NUCLEOTIDE SEQUENCE</scope>
    <source>
        <tissue evidence="1">Fresh leaf tissue</tissue>
    </source>
</reference>
<accession>A0A8J5S443</accession>
<protein>
    <submittedName>
        <fullName evidence="1">Uncharacterized protein</fullName>
    </submittedName>
</protein>
<name>A0A8J5S443_ZIZPA</name>
<reference evidence="1" key="1">
    <citation type="journal article" date="2021" name="bioRxiv">
        <title>Whole Genome Assembly and Annotation of Northern Wild Rice, Zizania palustris L., Supports a Whole Genome Duplication in the Zizania Genus.</title>
        <authorList>
            <person name="Haas M."/>
            <person name="Kono T."/>
            <person name="Macchietto M."/>
            <person name="Millas R."/>
            <person name="McGilp L."/>
            <person name="Shao M."/>
            <person name="Duquette J."/>
            <person name="Hirsch C.N."/>
            <person name="Kimball J."/>
        </authorList>
    </citation>
    <scope>NUCLEOTIDE SEQUENCE</scope>
    <source>
        <tissue evidence="1">Fresh leaf tissue</tissue>
    </source>
</reference>
<dbReference type="Proteomes" id="UP000729402">
    <property type="component" value="Unassembled WGS sequence"/>
</dbReference>
<gene>
    <name evidence="1" type="ORF">GUJ93_ZPchr0009g158</name>
</gene>
<comment type="caution">
    <text evidence="1">The sequence shown here is derived from an EMBL/GenBank/DDBJ whole genome shotgun (WGS) entry which is preliminary data.</text>
</comment>
<sequence length="114" mass="12463">MQQLNRCHGSSKCPRLSPPVASSSLCYCFHRHTRLDRSPALHRVGHAGACALLHRHAASSLVYKGSSLSRRVQALQLLLISTRELPSSQCLAGFPSLLEFEIRAGSCLFAKPPN</sequence>
<evidence type="ECO:0000313" key="2">
    <source>
        <dbReference type="Proteomes" id="UP000729402"/>
    </source>
</evidence>